<organism evidence="2 3">
    <name type="scientific">Skeletonema marinoi</name>
    <dbReference type="NCBI Taxonomy" id="267567"/>
    <lineage>
        <taxon>Eukaryota</taxon>
        <taxon>Sar</taxon>
        <taxon>Stramenopiles</taxon>
        <taxon>Ochrophyta</taxon>
        <taxon>Bacillariophyta</taxon>
        <taxon>Coscinodiscophyceae</taxon>
        <taxon>Thalassiosirophycidae</taxon>
        <taxon>Thalassiosirales</taxon>
        <taxon>Skeletonemataceae</taxon>
        <taxon>Skeletonema</taxon>
        <taxon>Skeletonema marinoi-dohrnii complex</taxon>
    </lineage>
</organism>
<keyword evidence="1" id="KW-1133">Transmembrane helix</keyword>
<dbReference type="Proteomes" id="UP001224775">
    <property type="component" value="Unassembled WGS sequence"/>
</dbReference>
<name>A0AAD8YN05_9STRA</name>
<accession>A0AAD8YN05</accession>
<keyword evidence="1" id="KW-0812">Transmembrane</keyword>
<protein>
    <submittedName>
        <fullName evidence="2">Uncharacterized protein</fullName>
    </submittedName>
</protein>
<feature type="transmembrane region" description="Helical" evidence="1">
    <location>
        <begin position="72"/>
        <end position="92"/>
    </location>
</feature>
<dbReference type="EMBL" id="JATAAI010000001">
    <property type="protein sequence ID" value="KAK1748444.1"/>
    <property type="molecule type" value="Genomic_DNA"/>
</dbReference>
<keyword evidence="1" id="KW-0472">Membrane</keyword>
<sequence>MANIGDDETQTRENISTFSTLLIADCPARRGSRTAERKQVSTTLAESEVASCRHINYPTHASRREGGDVTSMAPWVVASCWVASGLIMMLLFSARDAIAFPLQSSYPTRKASYTDTLNTLLWLYPTSTAVSRSCWSCAAPSATSHPTTVLATSDTLPNFSTARGLLSPDVVMRIVDSNDLELNGPLDTFLDTYLSRGPMACLSMLSDPKILPELTKAMRAVV</sequence>
<evidence type="ECO:0000256" key="1">
    <source>
        <dbReference type="SAM" id="Phobius"/>
    </source>
</evidence>
<dbReference type="AlphaFoldDB" id="A0AAD8YN05"/>
<evidence type="ECO:0000313" key="3">
    <source>
        <dbReference type="Proteomes" id="UP001224775"/>
    </source>
</evidence>
<comment type="caution">
    <text evidence="2">The sequence shown here is derived from an EMBL/GenBank/DDBJ whole genome shotgun (WGS) entry which is preliminary data.</text>
</comment>
<keyword evidence="3" id="KW-1185">Reference proteome</keyword>
<proteinExistence type="predicted"/>
<evidence type="ECO:0000313" key="2">
    <source>
        <dbReference type="EMBL" id="KAK1748444.1"/>
    </source>
</evidence>
<reference evidence="2" key="1">
    <citation type="submission" date="2023-06" db="EMBL/GenBank/DDBJ databases">
        <title>Survivors Of The Sea: Transcriptome response of Skeletonema marinoi to long-term dormancy.</title>
        <authorList>
            <person name="Pinder M.I.M."/>
            <person name="Kourtchenko O."/>
            <person name="Robertson E.K."/>
            <person name="Larsson T."/>
            <person name="Maumus F."/>
            <person name="Osuna-Cruz C.M."/>
            <person name="Vancaester E."/>
            <person name="Stenow R."/>
            <person name="Vandepoele K."/>
            <person name="Ploug H."/>
            <person name="Bruchert V."/>
            <person name="Godhe A."/>
            <person name="Topel M."/>
        </authorList>
    </citation>
    <scope>NUCLEOTIDE SEQUENCE</scope>
    <source>
        <strain evidence="2">R05AC</strain>
    </source>
</reference>
<gene>
    <name evidence="2" type="ORF">QTG54_000383</name>
</gene>